<dbReference type="Gene3D" id="3.30.70.660">
    <property type="entry name" value="Pseudouridine synthase I, catalytic domain, C-terminal subdomain"/>
    <property type="match status" value="1"/>
</dbReference>
<evidence type="ECO:0000256" key="5">
    <source>
        <dbReference type="RuleBase" id="RU003792"/>
    </source>
</evidence>
<evidence type="ECO:0000256" key="3">
    <source>
        <dbReference type="ARBA" id="ARBA00023235"/>
    </source>
</evidence>
<sequence length="254" mass="29227">MRRVALWITYEGTHFSGYQVQPNSRTVQEEIEKALSKIHKGETIRIYSSGRTDSGVHARGQVVHFDSSLDIPLIRWPKAINACLPSDIRIIEANHVSETFHSRYHAIKKEYHYRVLVRQEGDVFRRNLTHHITYPVNIERMQKAAEHLIGKHDFSSFCAANTDVKDKVRTLFDISIVLDQDEIVFKLVGNGFLYNMVRIIVGTLLEIGALKREVDELLLILQAMDRTVAGKTAPGNGLYLWRVSYENSIFSERY</sequence>
<dbReference type="HAMAP" id="MF_00171">
    <property type="entry name" value="TruA"/>
    <property type="match status" value="1"/>
</dbReference>
<accession>A0ABV6K8S9</accession>
<dbReference type="GO" id="GO:0160147">
    <property type="term" value="F:tRNA pseudouridine(38-40) synthase activity"/>
    <property type="evidence" value="ECO:0007669"/>
    <property type="project" value="UniProtKB-EC"/>
</dbReference>
<dbReference type="PANTHER" id="PTHR11142:SF0">
    <property type="entry name" value="TRNA PSEUDOURIDINE SYNTHASE-LIKE 1"/>
    <property type="match status" value="1"/>
</dbReference>
<evidence type="ECO:0000256" key="4">
    <source>
        <dbReference type="HAMAP-Rule" id="MF_00171"/>
    </source>
</evidence>
<feature type="binding site" evidence="4">
    <location>
        <position position="111"/>
    </location>
    <ligand>
        <name>substrate</name>
    </ligand>
</feature>
<dbReference type="CDD" id="cd02570">
    <property type="entry name" value="PseudoU_synth_EcTruA"/>
    <property type="match status" value="1"/>
</dbReference>
<comment type="caution">
    <text evidence="4">Lacks conserved residue(s) required for the propagation of feature annotation.</text>
</comment>
<evidence type="ECO:0000256" key="2">
    <source>
        <dbReference type="ARBA" id="ARBA00022694"/>
    </source>
</evidence>
<comment type="caution">
    <text evidence="7">The sequence shown here is derived from an EMBL/GenBank/DDBJ whole genome shotgun (WGS) entry which is preliminary data.</text>
</comment>
<comment type="similarity">
    <text evidence="1 4 5">Belongs to the tRNA pseudouridine synthase TruA family.</text>
</comment>
<name>A0ABV6K8S9_9BACI</name>
<dbReference type="Pfam" id="PF01416">
    <property type="entry name" value="PseudoU_synth_1"/>
    <property type="match status" value="2"/>
</dbReference>
<dbReference type="Gene3D" id="3.30.70.580">
    <property type="entry name" value="Pseudouridine synthase I, catalytic domain, N-terminal subdomain"/>
    <property type="match status" value="1"/>
</dbReference>
<dbReference type="Proteomes" id="UP001589838">
    <property type="component" value="Unassembled WGS sequence"/>
</dbReference>
<gene>
    <name evidence="4 7" type="primary">truA</name>
    <name evidence="7" type="ORF">ACFFHM_03990</name>
</gene>
<feature type="domain" description="Pseudouridine synthase I TruA alpha/beta" evidence="6">
    <location>
        <begin position="144"/>
        <end position="246"/>
    </location>
</feature>
<dbReference type="InterPro" id="IPR001406">
    <property type="entry name" value="PsdUridine_synth_TruA"/>
</dbReference>
<proteinExistence type="inferred from homology"/>
<dbReference type="InterPro" id="IPR020094">
    <property type="entry name" value="TruA/RsuA/RluB/E/F_N"/>
</dbReference>
<dbReference type="NCBIfam" id="TIGR00071">
    <property type="entry name" value="hisT_truA"/>
    <property type="match status" value="1"/>
</dbReference>
<evidence type="ECO:0000256" key="1">
    <source>
        <dbReference type="ARBA" id="ARBA00009375"/>
    </source>
</evidence>
<keyword evidence="2 4" id="KW-0819">tRNA processing</keyword>
<reference evidence="7 8" key="1">
    <citation type="submission" date="2024-09" db="EMBL/GenBank/DDBJ databases">
        <authorList>
            <person name="Sun Q."/>
            <person name="Mori K."/>
        </authorList>
    </citation>
    <scope>NUCLEOTIDE SEQUENCE [LARGE SCALE GENOMIC DNA]</scope>
    <source>
        <strain evidence="7 8">NCAIM B.02610</strain>
    </source>
</reference>
<comment type="subunit">
    <text evidence="4">Homodimer.</text>
</comment>
<keyword evidence="8" id="KW-1185">Reference proteome</keyword>
<dbReference type="EMBL" id="JBHLUX010000009">
    <property type="protein sequence ID" value="MFC0469713.1"/>
    <property type="molecule type" value="Genomic_DNA"/>
</dbReference>
<dbReference type="InterPro" id="IPR020095">
    <property type="entry name" value="PsdUridine_synth_TruA_C"/>
</dbReference>
<keyword evidence="3 4" id="KW-0413">Isomerase</keyword>
<comment type="catalytic activity">
    <reaction evidence="4 5">
        <text>uridine(38/39/40) in tRNA = pseudouridine(38/39/40) in tRNA</text>
        <dbReference type="Rhea" id="RHEA:22376"/>
        <dbReference type="Rhea" id="RHEA-COMP:10085"/>
        <dbReference type="Rhea" id="RHEA-COMP:10087"/>
        <dbReference type="ChEBI" id="CHEBI:65314"/>
        <dbReference type="ChEBI" id="CHEBI:65315"/>
        <dbReference type="EC" id="5.4.99.12"/>
    </reaction>
</comment>
<evidence type="ECO:0000313" key="7">
    <source>
        <dbReference type="EMBL" id="MFC0469713.1"/>
    </source>
</evidence>
<feature type="domain" description="Pseudouridine synthase I TruA alpha/beta" evidence="6">
    <location>
        <begin position="9"/>
        <end position="104"/>
    </location>
</feature>
<feature type="active site" description="Nucleophile" evidence="4">
    <location>
        <position position="53"/>
    </location>
</feature>
<dbReference type="InterPro" id="IPR020103">
    <property type="entry name" value="PsdUridine_synth_cat_dom_sf"/>
</dbReference>
<comment type="function">
    <text evidence="4">Formation of pseudouridine at positions 38, 39 and 40 in the anticodon stem and loop of transfer RNAs.</text>
</comment>
<organism evidence="7 8">
    <name type="scientific">Halalkalibacter kiskunsagensis</name>
    <dbReference type="NCBI Taxonomy" id="1548599"/>
    <lineage>
        <taxon>Bacteria</taxon>
        <taxon>Bacillati</taxon>
        <taxon>Bacillota</taxon>
        <taxon>Bacilli</taxon>
        <taxon>Bacillales</taxon>
        <taxon>Bacillaceae</taxon>
        <taxon>Halalkalibacter</taxon>
    </lineage>
</organism>
<protein>
    <recommendedName>
        <fullName evidence="4">tRNA pseudouridine synthase A</fullName>
        <ecNumber evidence="4">5.4.99.12</ecNumber>
    </recommendedName>
    <alternativeName>
        <fullName evidence="4">tRNA pseudouridine(38-40) synthase</fullName>
    </alternativeName>
    <alternativeName>
        <fullName evidence="4">tRNA pseudouridylate synthase I</fullName>
    </alternativeName>
    <alternativeName>
        <fullName evidence="4">tRNA-uridine isomerase I</fullName>
    </alternativeName>
</protein>
<dbReference type="PANTHER" id="PTHR11142">
    <property type="entry name" value="PSEUDOURIDYLATE SYNTHASE"/>
    <property type="match status" value="1"/>
</dbReference>
<dbReference type="SUPFAM" id="SSF55120">
    <property type="entry name" value="Pseudouridine synthase"/>
    <property type="match status" value="1"/>
</dbReference>
<dbReference type="RefSeq" id="WP_335962303.1">
    <property type="nucleotide sequence ID" value="NZ_JAXBLX010000027.1"/>
</dbReference>
<dbReference type="EC" id="5.4.99.12" evidence="4"/>
<dbReference type="PIRSF" id="PIRSF001430">
    <property type="entry name" value="tRNA_psdUrid_synth"/>
    <property type="match status" value="1"/>
</dbReference>
<dbReference type="InterPro" id="IPR020097">
    <property type="entry name" value="PsdUridine_synth_TruA_a/b_dom"/>
</dbReference>
<evidence type="ECO:0000313" key="8">
    <source>
        <dbReference type="Proteomes" id="UP001589838"/>
    </source>
</evidence>
<evidence type="ECO:0000259" key="6">
    <source>
        <dbReference type="Pfam" id="PF01416"/>
    </source>
</evidence>